<evidence type="ECO:0000259" key="1">
    <source>
        <dbReference type="Pfam" id="PF08770"/>
    </source>
</evidence>
<dbReference type="SUPFAM" id="SSF81296">
    <property type="entry name" value="E set domains"/>
    <property type="match status" value="1"/>
</dbReference>
<dbReference type="InterPro" id="IPR014756">
    <property type="entry name" value="Ig_E-set"/>
</dbReference>
<dbReference type="RefSeq" id="WP_147070037.1">
    <property type="nucleotide sequence ID" value="NZ_AP021884.1"/>
</dbReference>
<gene>
    <name evidence="2" type="primary">soxZ</name>
    <name evidence="2" type="ORF">TPL01_02870</name>
</gene>
<keyword evidence="3" id="KW-1185">Reference proteome</keyword>
<feature type="domain" description="Sulphur oxidation protein SoxZ" evidence="1">
    <location>
        <begin position="7"/>
        <end position="98"/>
    </location>
</feature>
<accession>A0A512L3V5</accession>
<organism evidence="2 3">
    <name type="scientific">Sulfuriferula plumbiphila</name>
    <dbReference type="NCBI Taxonomy" id="171865"/>
    <lineage>
        <taxon>Bacteria</taxon>
        <taxon>Pseudomonadati</taxon>
        <taxon>Pseudomonadota</taxon>
        <taxon>Betaproteobacteria</taxon>
        <taxon>Nitrosomonadales</taxon>
        <taxon>Sulfuricellaceae</taxon>
        <taxon>Sulfuriferula</taxon>
    </lineage>
</organism>
<dbReference type="InterPro" id="IPR013783">
    <property type="entry name" value="Ig-like_fold"/>
</dbReference>
<dbReference type="InterPro" id="IPR030995">
    <property type="entry name" value="SoxZ"/>
</dbReference>
<dbReference type="InterPro" id="IPR014880">
    <property type="entry name" value="SoxZ_dom"/>
</dbReference>
<evidence type="ECO:0000313" key="3">
    <source>
        <dbReference type="Proteomes" id="UP000321337"/>
    </source>
</evidence>
<sequence length="104" mass="11100">MAEPMKMRASVSGDVADIKVLMNHPMETGLRKDAKTGQLIPAHFINEVHATVNGKPVLDAQWGGGVSKNPYLGFKVKGAKAGDKVEVSWKDNKGESNKVDGVVA</sequence>
<dbReference type="Pfam" id="PF08770">
    <property type="entry name" value="SoxZ"/>
    <property type="match status" value="1"/>
</dbReference>
<comment type="caution">
    <text evidence="2">The sequence shown here is derived from an EMBL/GenBank/DDBJ whole genome shotgun (WGS) entry which is preliminary data.</text>
</comment>
<dbReference type="Proteomes" id="UP000321337">
    <property type="component" value="Unassembled WGS sequence"/>
</dbReference>
<dbReference type="AlphaFoldDB" id="A0A512L3V5"/>
<protein>
    <submittedName>
        <fullName evidence="2">Thiosulfate oxidation carrier complex protein SoxZ</fullName>
    </submittedName>
</protein>
<evidence type="ECO:0000313" key="2">
    <source>
        <dbReference type="EMBL" id="GEP29149.1"/>
    </source>
</evidence>
<dbReference type="Gene3D" id="2.60.40.10">
    <property type="entry name" value="Immunoglobulins"/>
    <property type="match status" value="1"/>
</dbReference>
<proteinExistence type="predicted"/>
<dbReference type="EMBL" id="BKAD01000003">
    <property type="protein sequence ID" value="GEP29149.1"/>
    <property type="molecule type" value="Genomic_DNA"/>
</dbReference>
<dbReference type="NCBIfam" id="TIGR04490">
    <property type="entry name" value="SoxZ_true"/>
    <property type="match status" value="1"/>
</dbReference>
<name>A0A512L3V5_9PROT</name>
<dbReference type="OrthoDB" id="9795530at2"/>
<reference evidence="2 3" key="1">
    <citation type="submission" date="2019-07" db="EMBL/GenBank/DDBJ databases">
        <title>Whole genome shotgun sequence of Thiobacillus plumbophilus NBRC 107929.</title>
        <authorList>
            <person name="Hosoyama A."/>
            <person name="Uohara A."/>
            <person name="Ohji S."/>
            <person name="Ichikawa N."/>
        </authorList>
    </citation>
    <scope>NUCLEOTIDE SEQUENCE [LARGE SCALE GENOMIC DNA]</scope>
    <source>
        <strain evidence="2 3">NBRC 107929</strain>
    </source>
</reference>